<accession>A0A3B0VIN4</accession>
<organism evidence="4">
    <name type="scientific">hydrothermal vent metagenome</name>
    <dbReference type="NCBI Taxonomy" id="652676"/>
    <lineage>
        <taxon>unclassified sequences</taxon>
        <taxon>metagenomes</taxon>
        <taxon>ecological metagenomes</taxon>
    </lineage>
</organism>
<dbReference type="EMBL" id="UOEU01000954">
    <property type="protein sequence ID" value="VAW42781.1"/>
    <property type="molecule type" value="Genomic_DNA"/>
</dbReference>
<dbReference type="SUPFAM" id="SSF160369">
    <property type="entry name" value="Ribosomal protein L10-like"/>
    <property type="match status" value="1"/>
</dbReference>
<dbReference type="PANTHER" id="PTHR11560">
    <property type="entry name" value="39S RIBOSOMAL PROTEIN L10, MITOCHONDRIAL"/>
    <property type="match status" value="1"/>
</dbReference>
<feature type="non-terminal residue" evidence="4">
    <location>
        <position position="1"/>
    </location>
</feature>
<reference evidence="4" key="1">
    <citation type="submission" date="2018-06" db="EMBL/GenBank/DDBJ databases">
        <authorList>
            <person name="Zhirakovskaya E."/>
        </authorList>
    </citation>
    <scope>NUCLEOTIDE SEQUENCE</scope>
</reference>
<keyword evidence="3" id="KW-0687">Ribonucleoprotein</keyword>
<dbReference type="InterPro" id="IPR043141">
    <property type="entry name" value="Ribosomal_uL10-like_sf"/>
</dbReference>
<sequence length="152" mass="16336">AEYSGMNVKKMSALRGKVYEADGVFHVTKNTLFKLALEKSDKELPDNFLEGQLATGFALKEAPSLAKAMVNFAKDEENITLHGGYFGNDFMTVEQIEALAKLPSLDQLRSQLIGLISAPARNVASVLATGVRQVVNVVDAYAKSEEGAAEAA</sequence>
<protein>
    <submittedName>
        <fullName evidence="4">LSU ribosomal protein L10p (P0)</fullName>
    </submittedName>
</protein>
<dbReference type="GO" id="GO:0005840">
    <property type="term" value="C:ribosome"/>
    <property type="evidence" value="ECO:0007669"/>
    <property type="project" value="UniProtKB-KW"/>
</dbReference>
<evidence type="ECO:0000313" key="4">
    <source>
        <dbReference type="EMBL" id="VAW42781.1"/>
    </source>
</evidence>
<dbReference type="CDD" id="cd05797">
    <property type="entry name" value="Ribosomal_L10"/>
    <property type="match status" value="1"/>
</dbReference>
<dbReference type="InterPro" id="IPR047865">
    <property type="entry name" value="Ribosomal_uL10_bac_type"/>
</dbReference>
<evidence type="ECO:0000256" key="3">
    <source>
        <dbReference type="ARBA" id="ARBA00023274"/>
    </source>
</evidence>
<dbReference type="Gene3D" id="6.10.250.290">
    <property type="match status" value="1"/>
</dbReference>
<keyword evidence="2 4" id="KW-0689">Ribosomal protein</keyword>
<dbReference type="Gene3D" id="3.30.70.1730">
    <property type="match status" value="1"/>
</dbReference>
<evidence type="ECO:0000256" key="1">
    <source>
        <dbReference type="ARBA" id="ARBA00008889"/>
    </source>
</evidence>
<dbReference type="InterPro" id="IPR001790">
    <property type="entry name" value="Ribosomal_uL10"/>
</dbReference>
<dbReference type="AlphaFoldDB" id="A0A3B0VIN4"/>
<gene>
    <name evidence="4" type="ORF">MNBD_CHLOROFLEXI01-96</name>
</gene>
<name>A0A3B0VIN4_9ZZZZ</name>
<comment type="similarity">
    <text evidence="1">Belongs to the universal ribosomal protein uL10 family.</text>
</comment>
<dbReference type="NCBIfam" id="NF000955">
    <property type="entry name" value="PRK00099.1-1"/>
    <property type="match status" value="1"/>
</dbReference>
<dbReference type="Pfam" id="PF00466">
    <property type="entry name" value="Ribosomal_L10"/>
    <property type="match status" value="1"/>
</dbReference>
<evidence type="ECO:0000256" key="2">
    <source>
        <dbReference type="ARBA" id="ARBA00022980"/>
    </source>
</evidence>
<proteinExistence type="inferred from homology"/>
<dbReference type="GO" id="GO:1990904">
    <property type="term" value="C:ribonucleoprotein complex"/>
    <property type="evidence" value="ECO:0007669"/>
    <property type="project" value="UniProtKB-KW"/>
</dbReference>